<dbReference type="PRINTS" id="PR00080">
    <property type="entry name" value="SDRFAMILY"/>
</dbReference>
<dbReference type="InterPro" id="IPR036291">
    <property type="entry name" value="NAD(P)-bd_dom_sf"/>
</dbReference>
<feature type="non-terminal residue" evidence="2">
    <location>
        <position position="1"/>
    </location>
</feature>
<evidence type="ECO:0000313" key="2">
    <source>
        <dbReference type="EMBL" id="ORY21510.1"/>
    </source>
</evidence>
<dbReference type="PRINTS" id="PR00081">
    <property type="entry name" value="GDHRDH"/>
</dbReference>
<gene>
    <name evidence="2" type="ORF">BCR39DRAFT_553335</name>
</gene>
<accession>A0A1Y2AGT9</accession>
<dbReference type="GO" id="GO:0016616">
    <property type="term" value="F:oxidoreductase activity, acting on the CH-OH group of donors, NAD or NADP as acceptor"/>
    <property type="evidence" value="ECO:0007669"/>
    <property type="project" value="TreeGrafter"/>
</dbReference>
<comment type="similarity">
    <text evidence="1">Belongs to the short-chain dehydrogenases/reductases (SDR) family.</text>
</comment>
<name>A0A1Y2AGT9_9TREE</name>
<comment type="caution">
    <text evidence="2">The sequence shown here is derived from an EMBL/GenBank/DDBJ whole genome shotgun (WGS) entry which is preliminary data.</text>
</comment>
<evidence type="ECO:0000256" key="1">
    <source>
        <dbReference type="RuleBase" id="RU000363"/>
    </source>
</evidence>
<dbReference type="PANTHER" id="PTHR45458:SF1">
    <property type="entry name" value="SHORT CHAIN DEHYDROGENASE"/>
    <property type="match status" value="1"/>
</dbReference>
<proteinExistence type="inferred from homology"/>
<dbReference type="OrthoDB" id="9876299at2759"/>
<dbReference type="SUPFAM" id="SSF51735">
    <property type="entry name" value="NAD(P)-binding Rossmann-fold domains"/>
    <property type="match status" value="1"/>
</dbReference>
<keyword evidence="3" id="KW-1185">Reference proteome</keyword>
<dbReference type="Proteomes" id="UP000193986">
    <property type="component" value="Unassembled WGS sequence"/>
</dbReference>
<sequence>ASYLITGASRGLGLELSRQLAAFPASEVSKVFATSRGSAPKLDELAKQSNGRIVVVKLDVTDQETIKSAAKEVEASLGGKGLDVLINNAGIMEYAPNGVKAMDNLESSFKANVLGTHWVTAEFFPLLQKGNLKKVVNITSTFGSIALFPYSHYISVPAYKVTKAALNALTVQYSLDYGKEGFTFFSISPGWLRTDLGSEAADLSVEDGAKATLDRIINAGPDKNGQNLNIKIEGWKKTQSGEAYDGANPPW</sequence>
<dbReference type="AlphaFoldDB" id="A0A1Y2AGT9"/>
<protein>
    <submittedName>
        <fullName evidence="2">Short chain dehydrogenase reductase</fullName>
    </submittedName>
</protein>
<reference evidence="2 3" key="1">
    <citation type="submission" date="2016-07" db="EMBL/GenBank/DDBJ databases">
        <title>Pervasive Adenine N6-methylation of Active Genes in Fungi.</title>
        <authorList>
            <consortium name="DOE Joint Genome Institute"/>
            <person name="Mondo S.J."/>
            <person name="Dannebaum R.O."/>
            <person name="Kuo R.C."/>
            <person name="Labutti K."/>
            <person name="Haridas S."/>
            <person name="Kuo A."/>
            <person name="Salamov A."/>
            <person name="Ahrendt S.R."/>
            <person name="Lipzen A."/>
            <person name="Sullivan W."/>
            <person name="Andreopoulos W.B."/>
            <person name="Clum A."/>
            <person name="Lindquist E."/>
            <person name="Daum C."/>
            <person name="Ramamoorthy G.K."/>
            <person name="Gryganskyi A."/>
            <person name="Culley D."/>
            <person name="Magnuson J.K."/>
            <person name="James T.Y."/>
            <person name="O'Malley M.A."/>
            <person name="Stajich J.E."/>
            <person name="Spatafora J.W."/>
            <person name="Visel A."/>
            <person name="Grigoriev I.V."/>
        </authorList>
    </citation>
    <scope>NUCLEOTIDE SEQUENCE [LARGE SCALE GENOMIC DNA]</scope>
    <source>
        <strain evidence="2 3">68-887.2</strain>
    </source>
</reference>
<dbReference type="Pfam" id="PF00106">
    <property type="entry name" value="adh_short"/>
    <property type="match status" value="1"/>
</dbReference>
<evidence type="ECO:0000313" key="3">
    <source>
        <dbReference type="Proteomes" id="UP000193986"/>
    </source>
</evidence>
<dbReference type="PANTHER" id="PTHR45458">
    <property type="entry name" value="SHORT-CHAIN DEHYDROGENASE/REDUCTASE SDR"/>
    <property type="match status" value="1"/>
</dbReference>
<dbReference type="InterPro" id="IPR052184">
    <property type="entry name" value="SDR_enzymes"/>
</dbReference>
<dbReference type="EMBL" id="MCFC01000109">
    <property type="protein sequence ID" value="ORY21510.1"/>
    <property type="molecule type" value="Genomic_DNA"/>
</dbReference>
<dbReference type="InParanoid" id="A0A1Y2AGT9"/>
<dbReference type="CDD" id="cd05325">
    <property type="entry name" value="carb_red_sniffer_like_SDR_c"/>
    <property type="match status" value="1"/>
</dbReference>
<dbReference type="Gene3D" id="3.40.50.720">
    <property type="entry name" value="NAD(P)-binding Rossmann-like Domain"/>
    <property type="match status" value="1"/>
</dbReference>
<dbReference type="InterPro" id="IPR002347">
    <property type="entry name" value="SDR_fam"/>
</dbReference>
<organism evidence="2 3">
    <name type="scientific">Naematelia encephala</name>
    <dbReference type="NCBI Taxonomy" id="71784"/>
    <lineage>
        <taxon>Eukaryota</taxon>
        <taxon>Fungi</taxon>
        <taxon>Dikarya</taxon>
        <taxon>Basidiomycota</taxon>
        <taxon>Agaricomycotina</taxon>
        <taxon>Tremellomycetes</taxon>
        <taxon>Tremellales</taxon>
        <taxon>Naemateliaceae</taxon>
        <taxon>Naematelia</taxon>
    </lineage>
</organism>